<dbReference type="EMBL" id="SNRY01002077">
    <property type="protein sequence ID" value="KAA6326921.1"/>
    <property type="molecule type" value="Genomic_DNA"/>
</dbReference>
<dbReference type="GO" id="GO:0019346">
    <property type="term" value="P:transsulfuration"/>
    <property type="evidence" value="ECO:0007669"/>
    <property type="project" value="InterPro"/>
</dbReference>
<reference evidence="4" key="1">
    <citation type="submission" date="2019-03" db="EMBL/GenBank/DDBJ databases">
        <title>Single cell metagenomics reveals metabolic interactions within the superorganism composed of flagellate Streblomastix strix and complex community of Bacteroidetes bacteria on its surface.</title>
        <authorList>
            <person name="Treitli S.C."/>
            <person name="Kolisko M."/>
            <person name="Husnik F."/>
            <person name="Keeling P."/>
            <person name="Hampl V."/>
        </authorList>
    </citation>
    <scope>NUCLEOTIDE SEQUENCE</scope>
    <source>
        <strain evidence="4">STM</strain>
    </source>
</reference>
<organism evidence="4">
    <name type="scientific">termite gut metagenome</name>
    <dbReference type="NCBI Taxonomy" id="433724"/>
    <lineage>
        <taxon>unclassified sequences</taxon>
        <taxon>metagenomes</taxon>
        <taxon>organismal metagenomes</taxon>
    </lineage>
</organism>
<protein>
    <submittedName>
        <fullName evidence="4">O-succinylhomoserine sulfhydrylase</fullName>
        <ecNumber evidence="4">2.5.1.-</ecNumber>
    </submittedName>
</protein>
<gene>
    <name evidence="4" type="ORF">EZS27_024034</name>
</gene>
<evidence type="ECO:0000313" key="4">
    <source>
        <dbReference type="EMBL" id="KAA6326921.1"/>
    </source>
</evidence>
<dbReference type="EC" id="2.5.1.-" evidence="4"/>
<feature type="non-terminal residue" evidence="4">
    <location>
        <position position="68"/>
    </location>
</feature>
<dbReference type="InterPro" id="IPR000277">
    <property type="entry name" value="Cys/Met-Metab_PyrdxlP-dep_enz"/>
</dbReference>
<dbReference type="Gene3D" id="3.40.640.10">
    <property type="entry name" value="Type I PLP-dependent aspartate aminotransferase-like (Major domain)"/>
    <property type="match status" value="1"/>
</dbReference>
<keyword evidence="2" id="KW-0663">Pyridoxal phosphate</keyword>
<comment type="caution">
    <text evidence="4">The sequence shown here is derived from an EMBL/GenBank/DDBJ whole genome shotgun (WGS) entry which is preliminary data.</text>
</comment>
<keyword evidence="4" id="KW-0808">Transferase</keyword>
<name>A0A5J4R1Q9_9ZZZZ</name>
<feature type="region of interest" description="Disordered" evidence="3">
    <location>
        <begin position="1"/>
        <end position="29"/>
    </location>
</feature>
<evidence type="ECO:0000256" key="1">
    <source>
        <dbReference type="ARBA" id="ARBA00001933"/>
    </source>
</evidence>
<dbReference type="GO" id="GO:0030170">
    <property type="term" value="F:pyridoxal phosphate binding"/>
    <property type="evidence" value="ECO:0007669"/>
    <property type="project" value="InterPro"/>
</dbReference>
<dbReference type="AlphaFoldDB" id="A0A5J4R1Q9"/>
<evidence type="ECO:0000256" key="2">
    <source>
        <dbReference type="ARBA" id="ARBA00022898"/>
    </source>
</evidence>
<feature type="compositionally biased region" description="Basic and acidic residues" evidence="3">
    <location>
        <begin position="1"/>
        <end position="11"/>
    </location>
</feature>
<dbReference type="Pfam" id="PF01053">
    <property type="entry name" value="Cys_Met_Meta_PP"/>
    <property type="match status" value="1"/>
</dbReference>
<proteinExistence type="predicted"/>
<dbReference type="GO" id="GO:0016740">
    <property type="term" value="F:transferase activity"/>
    <property type="evidence" value="ECO:0007669"/>
    <property type="project" value="UniProtKB-KW"/>
</dbReference>
<accession>A0A5J4R1Q9</accession>
<comment type="cofactor">
    <cofactor evidence="1">
        <name>pyridoxal 5'-phosphate</name>
        <dbReference type="ChEBI" id="CHEBI:597326"/>
    </cofactor>
</comment>
<sequence length="68" mass="7468">MSDTNKIHWGEQTKAVHAGETPDPVTKASSPNLVMSTTFVVDADTGFSVEGLEENDTWIYTRWGNPTV</sequence>
<dbReference type="InterPro" id="IPR015421">
    <property type="entry name" value="PyrdxlP-dep_Trfase_major"/>
</dbReference>
<evidence type="ECO:0000256" key="3">
    <source>
        <dbReference type="SAM" id="MobiDB-lite"/>
    </source>
</evidence>